<dbReference type="GO" id="GO:0004475">
    <property type="term" value="F:mannose-1-phosphate guanylyltransferase (GTP) activity"/>
    <property type="evidence" value="ECO:0007669"/>
    <property type="project" value="UniProtKB-EC"/>
</dbReference>
<dbReference type="GO" id="GO:0004476">
    <property type="term" value="F:mannose-6-phosphate isomerase activity"/>
    <property type="evidence" value="ECO:0007669"/>
    <property type="project" value="UniProtKB-EC"/>
</dbReference>
<dbReference type="NCBIfam" id="TIGR01479">
    <property type="entry name" value="GMP_PMI"/>
    <property type="match status" value="1"/>
</dbReference>
<comment type="similarity">
    <text evidence="1">Belongs to the mannose-6-phosphate isomerase type 2 family.</text>
</comment>
<dbReference type="InterPro" id="IPR051161">
    <property type="entry name" value="Mannose-6P_isomerase_type2"/>
</dbReference>
<organism evidence="4 5">
    <name type="scientific">Sphingomonas arantia</name>
    <dbReference type="NCBI Taxonomy" id="1460676"/>
    <lineage>
        <taxon>Bacteria</taxon>
        <taxon>Pseudomonadati</taxon>
        <taxon>Pseudomonadota</taxon>
        <taxon>Alphaproteobacteria</taxon>
        <taxon>Sphingomonadales</taxon>
        <taxon>Sphingomonadaceae</taxon>
        <taxon>Sphingomonas</taxon>
    </lineage>
</organism>
<dbReference type="RefSeq" id="WP_380930792.1">
    <property type="nucleotide sequence ID" value="NZ_JBHUGS010000003.1"/>
</dbReference>
<dbReference type="SUPFAM" id="SSF53448">
    <property type="entry name" value="Nucleotide-diphospho-sugar transferases"/>
    <property type="match status" value="1"/>
</dbReference>
<evidence type="ECO:0000259" key="3">
    <source>
        <dbReference type="Pfam" id="PF22640"/>
    </source>
</evidence>
<dbReference type="EC" id="2.7.7.13" evidence="4"/>
<keyword evidence="4" id="KW-0413">Isomerase</keyword>
<keyword evidence="5" id="KW-1185">Reference proteome</keyword>
<feature type="domain" description="MannoseP isomerase/GMP-like beta-helix" evidence="3">
    <location>
        <begin position="295"/>
        <end position="346"/>
    </location>
</feature>
<dbReference type="CDD" id="cd02509">
    <property type="entry name" value="GDP-M1P_Guanylyltransferase"/>
    <property type="match status" value="1"/>
</dbReference>
<dbReference type="Pfam" id="PF22640">
    <property type="entry name" value="ManC_GMP_beta-helix"/>
    <property type="match status" value="1"/>
</dbReference>
<proteinExistence type="inferred from homology"/>
<dbReference type="InterPro" id="IPR005835">
    <property type="entry name" value="NTP_transferase_dom"/>
</dbReference>
<evidence type="ECO:0000313" key="4">
    <source>
        <dbReference type="EMBL" id="MFD1951750.1"/>
    </source>
</evidence>
<reference evidence="5" key="1">
    <citation type="journal article" date="2019" name="Int. J. Syst. Evol. Microbiol.">
        <title>The Global Catalogue of Microorganisms (GCM) 10K type strain sequencing project: providing services to taxonomists for standard genome sequencing and annotation.</title>
        <authorList>
            <consortium name="The Broad Institute Genomics Platform"/>
            <consortium name="The Broad Institute Genome Sequencing Center for Infectious Disease"/>
            <person name="Wu L."/>
            <person name="Ma J."/>
        </authorList>
    </citation>
    <scope>NUCLEOTIDE SEQUENCE [LARGE SCALE GENOMIC DNA]</scope>
    <source>
        <strain evidence="5">CGMCC 1.12702</strain>
    </source>
</reference>
<evidence type="ECO:0000259" key="2">
    <source>
        <dbReference type="Pfam" id="PF00483"/>
    </source>
</evidence>
<dbReference type="Gene3D" id="3.90.550.10">
    <property type="entry name" value="Spore Coat Polysaccharide Biosynthesis Protein SpsA, Chain A"/>
    <property type="match status" value="1"/>
</dbReference>
<dbReference type="PANTHER" id="PTHR46390">
    <property type="entry name" value="MANNOSE-1-PHOSPHATE GUANYLYLTRANSFERASE"/>
    <property type="match status" value="1"/>
</dbReference>
<name>A0ABW4TYE1_9SPHN</name>
<dbReference type="InterPro" id="IPR054566">
    <property type="entry name" value="ManC/GMP-like_b-helix"/>
</dbReference>
<keyword evidence="4" id="KW-0548">Nucleotidyltransferase</keyword>
<feature type="domain" description="Nucleotidyl transferase" evidence="2">
    <location>
        <begin position="10"/>
        <end position="285"/>
    </location>
</feature>
<dbReference type="PANTHER" id="PTHR46390:SF1">
    <property type="entry name" value="MANNOSE-1-PHOSPHATE GUANYLYLTRANSFERASE"/>
    <property type="match status" value="1"/>
</dbReference>
<evidence type="ECO:0000256" key="1">
    <source>
        <dbReference type="RuleBase" id="RU004190"/>
    </source>
</evidence>
<dbReference type="Pfam" id="PF00483">
    <property type="entry name" value="NTP_transferase"/>
    <property type="match status" value="1"/>
</dbReference>
<dbReference type="SUPFAM" id="SSF159283">
    <property type="entry name" value="Guanosine diphospho-D-mannose pyrophosphorylase/mannose-6-phosphate isomerase linker domain"/>
    <property type="match status" value="1"/>
</dbReference>
<protein>
    <submittedName>
        <fullName evidence="4">Mannose-1-phosphate guanylyltransferase/mannose-6-phosphate isomerase</fullName>
        <ecNumber evidence="4">2.7.7.13</ecNumber>
        <ecNumber evidence="4">5.3.1.8</ecNumber>
    </submittedName>
</protein>
<dbReference type="Proteomes" id="UP001597400">
    <property type="component" value="Unassembled WGS sequence"/>
</dbReference>
<gene>
    <name evidence="4" type="ORF">ACFSGX_13330</name>
</gene>
<sequence length="363" mass="38259">MRMPSTKIVPVILSGGSGTRLWPLSRTGRPKQLLALTHADTMLQLTARRTPQDARFGAPIVVANAAHADVIADQLATAGVEGALLILEPMARNTAPAIALAAVAADPDAVLLVMPSDHVIADPDAFRAAIDRALPLVSDGAMATFGIEPDVPDTGYGYIQAGDTLADGVFSVARFVEKPDRATAQGYLDAGGHYWNGGIFLFRADTYMAALDTHAPEMAEAARAAVAGAAREDDRLFPDPVAFASSPSDSVDYAVMEKADRVVVVPVAMGWSDVGSWDAIHQLADRDIAGNAQHGDVVAIDTQRCLIRTDGPLVAMVGVSDLIVVATGDAILIMPRGESQEVKRAIAVLKERGHITLDRPFGE</sequence>
<dbReference type="InterPro" id="IPR029044">
    <property type="entry name" value="Nucleotide-diphossugar_trans"/>
</dbReference>
<dbReference type="EC" id="5.3.1.8" evidence="4"/>
<evidence type="ECO:0000313" key="5">
    <source>
        <dbReference type="Proteomes" id="UP001597400"/>
    </source>
</evidence>
<dbReference type="InterPro" id="IPR049577">
    <property type="entry name" value="GMPP_N"/>
</dbReference>
<keyword evidence="4" id="KW-0808">Transferase</keyword>
<accession>A0ABW4TYE1</accession>
<comment type="caution">
    <text evidence="4">The sequence shown here is derived from an EMBL/GenBank/DDBJ whole genome shotgun (WGS) entry which is preliminary data.</text>
</comment>
<dbReference type="InterPro" id="IPR006375">
    <property type="entry name" value="Man1P_GuaTrfase/Man6P_Isoase"/>
</dbReference>
<dbReference type="EMBL" id="JBHUGS010000003">
    <property type="protein sequence ID" value="MFD1951750.1"/>
    <property type="molecule type" value="Genomic_DNA"/>
</dbReference>